<dbReference type="Gene3D" id="3.40.50.1100">
    <property type="match status" value="2"/>
</dbReference>
<comment type="caution">
    <text evidence="7">The sequence shown here is derived from an EMBL/GenBank/DDBJ whole genome shotgun (WGS) entry which is preliminary data.</text>
</comment>
<dbReference type="InterPro" id="IPR001926">
    <property type="entry name" value="TrpB-like_PALP"/>
</dbReference>
<dbReference type="InterPro" id="IPR005789">
    <property type="entry name" value="Thr_deHydtase_catblc"/>
</dbReference>
<dbReference type="CDD" id="cd01562">
    <property type="entry name" value="Thr-dehyd"/>
    <property type="match status" value="1"/>
</dbReference>
<gene>
    <name evidence="7" type="ORF">ABFZ84_04485</name>
</gene>
<comment type="cofactor">
    <cofactor evidence="1">
        <name>pyridoxal 5'-phosphate</name>
        <dbReference type="ChEBI" id="CHEBI:597326"/>
    </cofactor>
</comment>
<name>A0ABV3Z2P2_9PROT</name>
<comment type="similarity">
    <text evidence="2">Belongs to the serine/threonine dehydratase family.</text>
</comment>
<dbReference type="InterPro" id="IPR002912">
    <property type="entry name" value="ACT_dom"/>
</dbReference>
<dbReference type="SUPFAM" id="SSF55021">
    <property type="entry name" value="ACT-like"/>
    <property type="match status" value="1"/>
</dbReference>
<evidence type="ECO:0000259" key="6">
    <source>
        <dbReference type="PROSITE" id="PS51671"/>
    </source>
</evidence>
<dbReference type="RefSeq" id="WP_369312730.1">
    <property type="nucleotide sequence ID" value="NZ_JBEHZE010000001.1"/>
</dbReference>
<comment type="catalytic activity">
    <reaction evidence="5">
        <text>L-serine = pyruvate + NH4(+)</text>
        <dbReference type="Rhea" id="RHEA:19169"/>
        <dbReference type="ChEBI" id="CHEBI:15361"/>
        <dbReference type="ChEBI" id="CHEBI:28938"/>
        <dbReference type="ChEBI" id="CHEBI:33384"/>
        <dbReference type="EC" id="4.3.1.17"/>
    </reaction>
</comment>
<dbReference type="Pfam" id="PF13291">
    <property type="entry name" value="ACT_4"/>
    <property type="match status" value="1"/>
</dbReference>
<evidence type="ECO:0000256" key="2">
    <source>
        <dbReference type="ARBA" id="ARBA00010869"/>
    </source>
</evidence>
<dbReference type="InterPro" id="IPR044561">
    <property type="entry name" value="ACT_ThrD-II-like"/>
</dbReference>
<dbReference type="CDD" id="cd04886">
    <property type="entry name" value="ACT_ThrD-II-like"/>
    <property type="match status" value="1"/>
</dbReference>
<organism evidence="7 8">
    <name type="scientific">Hyphococcus lacteus</name>
    <dbReference type="NCBI Taxonomy" id="3143536"/>
    <lineage>
        <taxon>Bacteria</taxon>
        <taxon>Pseudomonadati</taxon>
        <taxon>Pseudomonadota</taxon>
        <taxon>Alphaproteobacteria</taxon>
        <taxon>Parvularculales</taxon>
        <taxon>Parvularculaceae</taxon>
        <taxon>Hyphococcus</taxon>
    </lineage>
</organism>
<feature type="domain" description="ACT" evidence="6">
    <location>
        <begin position="334"/>
        <end position="410"/>
    </location>
</feature>
<dbReference type="PANTHER" id="PTHR48078">
    <property type="entry name" value="THREONINE DEHYDRATASE, MITOCHONDRIAL-RELATED"/>
    <property type="match status" value="1"/>
</dbReference>
<dbReference type="Gene3D" id="3.30.70.260">
    <property type="match status" value="1"/>
</dbReference>
<evidence type="ECO:0000256" key="1">
    <source>
        <dbReference type="ARBA" id="ARBA00001933"/>
    </source>
</evidence>
<dbReference type="PROSITE" id="PS51671">
    <property type="entry name" value="ACT"/>
    <property type="match status" value="1"/>
</dbReference>
<dbReference type="GO" id="GO:0004794">
    <property type="term" value="F:threonine deaminase activity"/>
    <property type="evidence" value="ECO:0007669"/>
    <property type="project" value="UniProtKB-EC"/>
</dbReference>
<evidence type="ECO:0000256" key="5">
    <source>
        <dbReference type="ARBA" id="ARBA00049406"/>
    </source>
</evidence>
<dbReference type="SUPFAM" id="SSF53686">
    <property type="entry name" value="Tryptophan synthase beta subunit-like PLP-dependent enzymes"/>
    <property type="match status" value="1"/>
</dbReference>
<evidence type="ECO:0000256" key="4">
    <source>
        <dbReference type="ARBA" id="ARBA00023239"/>
    </source>
</evidence>
<proteinExistence type="inferred from homology"/>
<dbReference type="NCBIfam" id="TIGR01127">
    <property type="entry name" value="ilvA_1Cterm"/>
    <property type="match status" value="1"/>
</dbReference>
<dbReference type="InterPro" id="IPR036052">
    <property type="entry name" value="TrpB-like_PALP_sf"/>
</dbReference>
<dbReference type="EMBL" id="JBEHZE010000001">
    <property type="protein sequence ID" value="MEX6632798.1"/>
    <property type="molecule type" value="Genomic_DNA"/>
</dbReference>
<accession>A0ABV3Z2P2</accession>
<evidence type="ECO:0000256" key="3">
    <source>
        <dbReference type="ARBA" id="ARBA00022898"/>
    </source>
</evidence>
<dbReference type="Pfam" id="PF00291">
    <property type="entry name" value="PALP"/>
    <property type="match status" value="1"/>
</dbReference>
<dbReference type="NCBIfam" id="NF005600">
    <property type="entry name" value="PRK07334.1"/>
    <property type="match status" value="1"/>
</dbReference>
<sequence length="410" mass="43810">MKPQILPVAPPTADDVRAAAPRIAGRITRTPIIHAEKLSAMTGADIWLKLENLQYTGAFKERGALNKLLLLSDEERTRGVIAASAGNHAQGLARHARALGIPATIVMPITTPDVKVRQTRELGAEVVLVGNDFDEAKKAASQIQTDRSLVFVHPFDDPDVIAGQGTIALEMIEDGPRFDALIVPIGGGGLIAGMALATKDINPDTEVIGVQTALFPSMLNTRDGGDRPTGGNTLAEGIAVKEAGALTQQIVADSVDDIVLVDERTLERSLSILMNEQKVLVEGAGAAGLAAIMDDPARFAGKTVGLVLCGGNIDARLLSMILMRDLARSGRLARLRIQLLDMPGQLVRVATIIANQDGNLIDVGHHRTYSDLPAKMTCMDVTIDTQGRDHLNRIIDNLRKEGYEVEIAAY</sequence>
<dbReference type="InterPro" id="IPR050147">
    <property type="entry name" value="Ser/Thr_Dehydratase"/>
</dbReference>
<keyword evidence="4 7" id="KW-0456">Lyase</keyword>
<reference evidence="7 8" key="1">
    <citation type="submission" date="2024-05" db="EMBL/GenBank/DDBJ databases">
        <title>Three bacterial strains, DH-69, EH-24, and ECK-19 isolated from coastal sediments.</title>
        <authorList>
            <person name="Ye Y.-Q."/>
            <person name="Du Z.-J."/>
        </authorList>
    </citation>
    <scope>NUCLEOTIDE SEQUENCE [LARGE SCALE GENOMIC DNA]</scope>
    <source>
        <strain evidence="7 8">ECK-19</strain>
    </source>
</reference>
<evidence type="ECO:0000313" key="7">
    <source>
        <dbReference type="EMBL" id="MEX6632798.1"/>
    </source>
</evidence>
<keyword evidence="3" id="KW-0663">Pyridoxal phosphate</keyword>
<dbReference type="EC" id="4.3.1.19" evidence="7"/>
<dbReference type="InterPro" id="IPR045865">
    <property type="entry name" value="ACT-like_dom_sf"/>
</dbReference>
<dbReference type="Proteomes" id="UP001560685">
    <property type="component" value="Unassembled WGS sequence"/>
</dbReference>
<keyword evidence="8" id="KW-1185">Reference proteome</keyword>
<protein>
    <submittedName>
        <fullName evidence="7">Threonine ammonia-lyase</fullName>
        <ecNumber evidence="7">4.3.1.19</ecNumber>
    </submittedName>
</protein>
<evidence type="ECO:0000313" key="8">
    <source>
        <dbReference type="Proteomes" id="UP001560685"/>
    </source>
</evidence>
<dbReference type="PANTHER" id="PTHR48078:SF6">
    <property type="entry name" value="L-THREONINE DEHYDRATASE CATABOLIC TDCB"/>
    <property type="match status" value="1"/>
</dbReference>